<evidence type="ECO:0000256" key="1">
    <source>
        <dbReference type="ARBA" id="ARBA00013258"/>
    </source>
</evidence>
<dbReference type="InterPro" id="IPR004410">
    <property type="entry name" value="Malonyl_CoA-ACP_transAc_FabD"/>
</dbReference>
<evidence type="ECO:0000313" key="6">
    <source>
        <dbReference type="EMBL" id="SCW49789.1"/>
    </source>
</evidence>
<dbReference type="Gene3D" id="3.20.20.70">
    <property type="entry name" value="Aldolase class I"/>
    <property type="match status" value="1"/>
</dbReference>
<dbReference type="InterPro" id="IPR013785">
    <property type="entry name" value="Aldolase_TIM"/>
</dbReference>
<feature type="domain" description="Malonyl-CoA:ACP transacylase (MAT)" evidence="5">
    <location>
        <begin position="8"/>
        <end position="302"/>
    </location>
</feature>
<dbReference type="Pfam" id="PF00698">
    <property type="entry name" value="Acyl_transf_1"/>
    <property type="match status" value="2"/>
</dbReference>
<dbReference type="Gene3D" id="3.30.70.3290">
    <property type="match status" value="1"/>
</dbReference>
<keyword evidence="2 6" id="KW-0808">Transferase</keyword>
<dbReference type="GO" id="GO:0005829">
    <property type="term" value="C:cytosol"/>
    <property type="evidence" value="ECO:0007669"/>
    <property type="project" value="TreeGrafter"/>
</dbReference>
<feature type="domain" description="Malonyl-CoA:ACP transacylase (MAT)" evidence="5">
    <location>
        <begin position="335"/>
        <end position="644"/>
    </location>
</feature>
<dbReference type="InterPro" id="IPR016036">
    <property type="entry name" value="Malonyl_transacylase_ACP-bd"/>
</dbReference>
<dbReference type="InterPro" id="IPR016035">
    <property type="entry name" value="Acyl_Trfase/lysoPLipase"/>
</dbReference>
<evidence type="ECO:0000256" key="4">
    <source>
        <dbReference type="ARBA" id="ARBA00048462"/>
    </source>
</evidence>
<dbReference type="SMART" id="SM00827">
    <property type="entry name" value="PKS_AT"/>
    <property type="match status" value="2"/>
</dbReference>
<evidence type="ECO:0000256" key="2">
    <source>
        <dbReference type="ARBA" id="ARBA00022679"/>
    </source>
</evidence>
<sequence>MGKPVVFLFSGQGSQFYQMGRGLYEEVSEFRKWMNKLDEMVTPLVGESVLARLYAEDKRRDEPFERTLLTHPAIFMVEYALAQALMARGVKPDAVLGSSMGEFAAAAVAGVLDVEVALELVVEQAKAFEATCLLGGMIGILQEPSLYDRMPLLRQNTEMASINSDAHFVVAGPAAMLPSIGEALREKGIAYQILPVSFAYHSSWIDPAAASYVARLRGLSYRQPRVRFYSGVTGRRETALRSEYFWEVARQPIRFAEAVQALEQGDDCLYVDLGPSGTLANLAKRNFKQDSLSQSYAVLTPYQQDLKNFNKVCEQLEQLISSPIRKGGQPMKAYVFPGQGSQHKGMGGTLFDEFADLMAQTDEILGYSIKRLCLEDPDNQLGQTQYTQPALYVVSALSFLKKVQETGCKPDYVAGHSLGEYNALFAAGAFDFATGLRMVKKRGELMSLASGGGMAAVIGFTVEQIDRVLMENGLDGIDIANHNSPDQIVIAGLKTDILRAQPFFEEAGVRMYIPLNVSGAFHSRYMAESKRSFEAYLESFEFSKLEIPVISNIYARPYKQRQVKDNLVQQIVSPVKWTDSVRYLMGLGEIEIEEVGPGNVLTKLVTTIRRKAEPLVIEPEADDVEEAEEAVLVAVAASVTVPEVTKASVAEVEVAVAVEVPAAAPAPAPVEVVPVREAVSEPVVRVSRRASTAESLGDEEFKKDYNLKYAYVTGSMYRGVASERLVIQVGKAGMLGFYGTGGMKLEQIEQAIRTIQQALTRGEAYGMNLLHNQGNPSMEDMTVDLFLRTGVRNVEASAYMAVNSALVRYRAKGLKRSAEGGVIVENRILAKVSRPEVAEAFLSPAPERIVDKLLLEQRITREEADLLREVPMADDITVEADSGGHTDQGVSSVLLPSIVRLRDEMMAKYGYKKKIRIGAAGGIGTPEAAVAALVLGADYLVTGSINQCTVEAQTSESVKDLLQEMNVQDTAYAPAGDMFEIGARVQVLKKGVFFPARANKLYDLYRQFNSLEEVDEKTRRILQERYFKRSFDEVYREVQAYVAPQEIEKAERNPKHKMALIFKWYFGYSSRMALSGDAEHTVDYQVHCGPALGAFNRWVKGTPLESWRARHVNVIGEKLMRETADLLNRRISELVGL</sequence>
<dbReference type="GO" id="GO:0006633">
    <property type="term" value="P:fatty acid biosynthetic process"/>
    <property type="evidence" value="ECO:0007669"/>
    <property type="project" value="TreeGrafter"/>
</dbReference>
<dbReference type="CDD" id="cd04742">
    <property type="entry name" value="NPD_FabD"/>
    <property type="match status" value="1"/>
</dbReference>
<dbReference type="NCBIfam" id="TIGR02814">
    <property type="entry name" value="pfaD_fam"/>
    <property type="match status" value="1"/>
</dbReference>
<dbReference type="Pfam" id="PF03060">
    <property type="entry name" value="NMO"/>
    <property type="match status" value="1"/>
</dbReference>
<dbReference type="GO" id="GO:0004314">
    <property type="term" value="F:[acyl-carrier-protein] S-malonyltransferase activity"/>
    <property type="evidence" value="ECO:0007669"/>
    <property type="project" value="UniProtKB-EC"/>
</dbReference>
<dbReference type="PANTHER" id="PTHR42681:SF1">
    <property type="entry name" value="MALONYL-COA-ACYL CARRIER PROTEIN TRANSACYLASE, MITOCHONDRIAL"/>
    <property type="match status" value="1"/>
</dbReference>
<protein>
    <recommendedName>
        <fullName evidence="1">[acyl-carrier-protein] S-malonyltransferase</fullName>
        <ecNumber evidence="1">2.3.1.39</ecNumber>
    </recommendedName>
</protein>
<accession>A0A1G4R0Q6</accession>
<dbReference type="OrthoDB" id="9805460at2"/>
<dbReference type="SUPFAM" id="SSF52151">
    <property type="entry name" value="FabD/lysophospholipase-like"/>
    <property type="match status" value="2"/>
</dbReference>
<organism evidence="6 7">
    <name type="scientific">Paenibacillus tianmuensis</name>
    <dbReference type="NCBI Taxonomy" id="624147"/>
    <lineage>
        <taxon>Bacteria</taxon>
        <taxon>Bacillati</taxon>
        <taxon>Bacillota</taxon>
        <taxon>Bacilli</taxon>
        <taxon>Bacillales</taxon>
        <taxon>Paenibacillaceae</taxon>
        <taxon>Paenibacillus</taxon>
    </lineage>
</organism>
<dbReference type="SUPFAM" id="SSF55048">
    <property type="entry name" value="Probable ACP-binding domain of malonyl-CoA ACP transacylase"/>
    <property type="match status" value="1"/>
</dbReference>
<name>A0A1G4R0Q6_9BACL</name>
<dbReference type="EMBL" id="FMTT01000010">
    <property type="protein sequence ID" value="SCW49789.1"/>
    <property type="molecule type" value="Genomic_DNA"/>
</dbReference>
<comment type="catalytic activity">
    <reaction evidence="4">
        <text>holo-[ACP] + malonyl-CoA = malonyl-[ACP] + CoA</text>
        <dbReference type="Rhea" id="RHEA:41792"/>
        <dbReference type="Rhea" id="RHEA-COMP:9623"/>
        <dbReference type="Rhea" id="RHEA-COMP:9685"/>
        <dbReference type="ChEBI" id="CHEBI:57287"/>
        <dbReference type="ChEBI" id="CHEBI:57384"/>
        <dbReference type="ChEBI" id="CHEBI:64479"/>
        <dbReference type="ChEBI" id="CHEBI:78449"/>
        <dbReference type="EC" id="2.3.1.39"/>
    </reaction>
</comment>
<dbReference type="NCBIfam" id="TIGR00128">
    <property type="entry name" value="fabD"/>
    <property type="match status" value="1"/>
</dbReference>
<dbReference type="STRING" id="624147.SAMN04487970_10105"/>
<dbReference type="InterPro" id="IPR001227">
    <property type="entry name" value="Ac_transferase_dom_sf"/>
</dbReference>
<dbReference type="SUPFAM" id="SSF51412">
    <property type="entry name" value="Inosine monophosphate dehydrogenase (IMPDH)"/>
    <property type="match status" value="1"/>
</dbReference>
<reference evidence="7" key="1">
    <citation type="submission" date="2016-10" db="EMBL/GenBank/DDBJ databases">
        <authorList>
            <person name="Varghese N."/>
            <person name="Submissions S."/>
        </authorList>
    </citation>
    <scope>NUCLEOTIDE SEQUENCE [LARGE SCALE GENOMIC DNA]</scope>
    <source>
        <strain evidence="7">CGMCC 1.8946</strain>
    </source>
</reference>
<evidence type="ECO:0000313" key="7">
    <source>
        <dbReference type="Proteomes" id="UP000198601"/>
    </source>
</evidence>
<dbReference type="RefSeq" id="WP_090670083.1">
    <property type="nucleotide sequence ID" value="NZ_FMTT01000010.1"/>
</dbReference>
<evidence type="ECO:0000259" key="5">
    <source>
        <dbReference type="SMART" id="SM00827"/>
    </source>
</evidence>
<dbReference type="InterPro" id="IPR050858">
    <property type="entry name" value="Mal-CoA-ACP_Trans/PKS_FabD"/>
</dbReference>
<dbReference type="Pfam" id="PF21607">
    <property type="entry name" value="FabD_helical_ins"/>
    <property type="match status" value="1"/>
</dbReference>
<evidence type="ECO:0000256" key="3">
    <source>
        <dbReference type="ARBA" id="ARBA00023315"/>
    </source>
</evidence>
<dbReference type="AlphaFoldDB" id="A0A1G4R0Q6"/>
<dbReference type="InterPro" id="IPR014179">
    <property type="entry name" value="PfaD-like_TIM-barrel"/>
</dbReference>
<dbReference type="InterPro" id="IPR014043">
    <property type="entry name" value="Acyl_transferase_dom"/>
</dbReference>
<dbReference type="Gene3D" id="3.30.70.250">
    <property type="entry name" value="Malonyl-CoA ACP transacylase, ACP-binding"/>
    <property type="match status" value="1"/>
</dbReference>
<dbReference type="Proteomes" id="UP000198601">
    <property type="component" value="Unassembled WGS sequence"/>
</dbReference>
<dbReference type="EC" id="2.3.1.39" evidence="1"/>
<dbReference type="PANTHER" id="PTHR42681">
    <property type="entry name" value="MALONYL-COA-ACYL CARRIER PROTEIN TRANSACYLASE, MITOCHONDRIAL"/>
    <property type="match status" value="1"/>
</dbReference>
<keyword evidence="3 6" id="KW-0012">Acyltransferase</keyword>
<gene>
    <name evidence="6" type="ORF">SAMN04487970_10105</name>
</gene>
<dbReference type="Gene3D" id="3.40.366.10">
    <property type="entry name" value="Malonyl-Coenzyme A Acyl Carrier Protein, domain 2"/>
    <property type="match status" value="2"/>
</dbReference>
<dbReference type="InterPro" id="IPR049489">
    <property type="entry name" value="FabD-like_helical_ins"/>
</dbReference>
<keyword evidence="7" id="KW-1185">Reference proteome</keyword>
<proteinExistence type="predicted"/>